<name>A0ACC1HMM2_9FUNG</name>
<dbReference type="EMBL" id="JAMZIH010002432">
    <property type="protein sequence ID" value="KAJ1677447.1"/>
    <property type="molecule type" value="Genomic_DNA"/>
</dbReference>
<reference evidence="1" key="1">
    <citation type="submission" date="2022-06" db="EMBL/GenBank/DDBJ databases">
        <title>Phylogenomic reconstructions and comparative analyses of Kickxellomycotina fungi.</title>
        <authorList>
            <person name="Reynolds N.K."/>
            <person name="Stajich J.E."/>
            <person name="Barry K."/>
            <person name="Grigoriev I.V."/>
            <person name="Crous P."/>
            <person name="Smith M.E."/>
        </authorList>
    </citation>
    <scope>NUCLEOTIDE SEQUENCE</scope>
    <source>
        <strain evidence="1">RSA 2271</strain>
    </source>
</reference>
<organism evidence="1 2">
    <name type="scientific">Spiromyces aspiralis</name>
    <dbReference type="NCBI Taxonomy" id="68401"/>
    <lineage>
        <taxon>Eukaryota</taxon>
        <taxon>Fungi</taxon>
        <taxon>Fungi incertae sedis</taxon>
        <taxon>Zoopagomycota</taxon>
        <taxon>Kickxellomycotina</taxon>
        <taxon>Kickxellomycetes</taxon>
        <taxon>Kickxellales</taxon>
        <taxon>Kickxellaceae</taxon>
        <taxon>Spiromyces</taxon>
    </lineage>
</organism>
<protein>
    <submittedName>
        <fullName evidence="1">GTPase-activating protein gyp8</fullName>
    </submittedName>
</protein>
<gene>
    <name evidence="1" type="primary">GYP8_1</name>
    <name evidence="1" type="ORF">EV182_006146</name>
</gene>
<evidence type="ECO:0000313" key="1">
    <source>
        <dbReference type="EMBL" id="KAJ1677447.1"/>
    </source>
</evidence>
<keyword evidence="2" id="KW-1185">Reference proteome</keyword>
<dbReference type="Proteomes" id="UP001145114">
    <property type="component" value="Unassembled WGS sequence"/>
</dbReference>
<comment type="caution">
    <text evidence="1">The sequence shown here is derived from an EMBL/GenBank/DDBJ whole genome shotgun (WGS) entry which is preliminary data.</text>
</comment>
<accession>A0ACC1HMM2</accession>
<evidence type="ECO:0000313" key="2">
    <source>
        <dbReference type="Proteomes" id="UP001145114"/>
    </source>
</evidence>
<proteinExistence type="predicted"/>
<feature type="non-terminal residue" evidence="1">
    <location>
        <position position="174"/>
    </location>
</feature>
<sequence>MGESLEPTLLQIATLFTLLRYEDPQLYKFLTRLEIPPYFAISWVITWFAHDLDSLDNIARIFDFCIATSPLAPLYISAALTLENRDSIMRCEPEFAQVHTKLAALPQSISASDWQERILVRASGLMQCYPPPLLQYLSQAGLSVYSVVNTYNETQSMLRDRVEPVDIDELLPTA</sequence>